<dbReference type="RefSeq" id="WP_200132958.1">
    <property type="nucleotide sequence ID" value="NZ_JAEHOI010000011.1"/>
</dbReference>
<organism evidence="1 2">
    <name type="scientific">Leucobacter edaphi</name>
    <dbReference type="NCBI Taxonomy" id="2796472"/>
    <lineage>
        <taxon>Bacteria</taxon>
        <taxon>Bacillati</taxon>
        <taxon>Actinomycetota</taxon>
        <taxon>Actinomycetes</taxon>
        <taxon>Micrococcales</taxon>
        <taxon>Microbacteriaceae</taxon>
        <taxon>Leucobacter</taxon>
    </lineage>
</organism>
<sequence>MNSRLTLTEHVEASLPDAIAREVYDAVQGLSGVLKPRRPQIARQGSTVEVKNLIGSVRLANGSILQVDPKISGLDSWPEAAVQLLTSTSRISVTGSQRSSQGESHTDLTAMIAFEFERRLSTALKKDGPVEIFERRRHVSRRIDGHLNVGAYTRRLWRDPVSFPIDRDELTIENDFARGLSIVSRVLRRSVPSSSLASKLRRLESEVVPGIALPSFLNPAVANLRLPSQWSNYRPAWDIAAAILRNKSVVNDPGHSVGLEVAVEPWPLLETLLERVLSAVERTPAAALQMRKKKNYPLLQHGSSVAGWVVPDGVLQRTDGSVAASFEAKYTSPKEHPQESHRYQALSTAAVLRAPVAVIVYPGRQAPKLYSVEGFNRQPAVLATVGLDLYGYSRFSDEKVRAEGLLQLLTQAELLLPNA</sequence>
<reference evidence="1" key="1">
    <citation type="submission" date="2020-12" db="EMBL/GenBank/DDBJ databases">
        <title>Leucobacter sp. CAS2, isolated from Chromium sludge.</title>
        <authorList>
            <person name="Xu Z."/>
        </authorList>
    </citation>
    <scope>NUCLEOTIDE SEQUENCE</scope>
    <source>
        <strain evidence="1">CSA2</strain>
    </source>
</reference>
<gene>
    <name evidence="1" type="ORF">JD292_11875</name>
</gene>
<proteinExistence type="predicted"/>
<dbReference type="Proteomes" id="UP000618733">
    <property type="component" value="Unassembled WGS sequence"/>
</dbReference>
<keyword evidence="2" id="KW-1185">Reference proteome</keyword>
<accession>A0A934QDR7</accession>
<name>A0A934QDR7_9MICO</name>
<protein>
    <submittedName>
        <fullName evidence="1">Uncharacterized protein</fullName>
    </submittedName>
</protein>
<evidence type="ECO:0000313" key="1">
    <source>
        <dbReference type="EMBL" id="MBK0422771.1"/>
    </source>
</evidence>
<evidence type="ECO:0000313" key="2">
    <source>
        <dbReference type="Proteomes" id="UP000618733"/>
    </source>
</evidence>
<dbReference type="InterPro" id="IPR019292">
    <property type="entry name" value="McrC"/>
</dbReference>
<dbReference type="Pfam" id="PF10117">
    <property type="entry name" value="McrBC"/>
    <property type="match status" value="1"/>
</dbReference>
<dbReference type="AlphaFoldDB" id="A0A934QDR7"/>
<dbReference type="EMBL" id="JAEHOI010000011">
    <property type="protein sequence ID" value="MBK0422771.1"/>
    <property type="molecule type" value="Genomic_DNA"/>
</dbReference>
<comment type="caution">
    <text evidence="1">The sequence shown here is derived from an EMBL/GenBank/DDBJ whole genome shotgun (WGS) entry which is preliminary data.</text>
</comment>